<organism evidence="1 2">
    <name type="scientific">Synaphobranchus kaupii</name>
    <name type="common">Kaup's arrowtooth eel</name>
    <dbReference type="NCBI Taxonomy" id="118154"/>
    <lineage>
        <taxon>Eukaryota</taxon>
        <taxon>Metazoa</taxon>
        <taxon>Chordata</taxon>
        <taxon>Craniata</taxon>
        <taxon>Vertebrata</taxon>
        <taxon>Euteleostomi</taxon>
        <taxon>Actinopterygii</taxon>
        <taxon>Neopterygii</taxon>
        <taxon>Teleostei</taxon>
        <taxon>Anguilliformes</taxon>
        <taxon>Synaphobranchidae</taxon>
        <taxon>Synaphobranchus</taxon>
    </lineage>
</organism>
<dbReference type="Proteomes" id="UP001152622">
    <property type="component" value="Chromosome 1"/>
</dbReference>
<sequence>MLGTEVELLQVENDTVALETIFKGWLHDVGGDREHLHLLLPPSLQGPGPGLPSVSPAHKASPVCLKCDVQERLLSPALFAWTPDLGANTETIRDFHPPAKGPSNQSAPPHRLTIIKALRSDGVCESVLYGLPLIIKPTNCWQLDWDEMEANHHHFHALCHALRGKFHEEGHALCP</sequence>
<proteinExistence type="predicted"/>
<protein>
    <submittedName>
        <fullName evidence="1">Uncharacterized protein</fullName>
    </submittedName>
</protein>
<reference evidence="1" key="1">
    <citation type="journal article" date="2023" name="Science">
        <title>Genome structures resolve the early diversification of teleost fishes.</title>
        <authorList>
            <person name="Parey E."/>
            <person name="Louis A."/>
            <person name="Montfort J."/>
            <person name="Bouchez O."/>
            <person name="Roques C."/>
            <person name="Iampietro C."/>
            <person name="Lluch J."/>
            <person name="Castinel A."/>
            <person name="Donnadieu C."/>
            <person name="Desvignes T."/>
            <person name="Floi Bucao C."/>
            <person name="Jouanno E."/>
            <person name="Wen M."/>
            <person name="Mejri S."/>
            <person name="Dirks R."/>
            <person name="Jansen H."/>
            <person name="Henkel C."/>
            <person name="Chen W.J."/>
            <person name="Zahm M."/>
            <person name="Cabau C."/>
            <person name="Klopp C."/>
            <person name="Thompson A.W."/>
            <person name="Robinson-Rechavi M."/>
            <person name="Braasch I."/>
            <person name="Lecointre G."/>
            <person name="Bobe J."/>
            <person name="Postlethwait J.H."/>
            <person name="Berthelot C."/>
            <person name="Roest Crollius H."/>
            <person name="Guiguen Y."/>
        </authorList>
    </citation>
    <scope>NUCLEOTIDE SEQUENCE</scope>
    <source>
        <strain evidence="1">WJC10195</strain>
    </source>
</reference>
<dbReference type="OrthoDB" id="6433824at2759"/>
<dbReference type="PANTHER" id="PTHR28642">
    <property type="entry name" value="MEIOSIS 1 ARREST PROTEIN"/>
    <property type="match status" value="1"/>
</dbReference>
<dbReference type="AlphaFoldDB" id="A0A9Q1GFB1"/>
<dbReference type="GO" id="GO:0051308">
    <property type="term" value="P:male meiosis chromosome separation"/>
    <property type="evidence" value="ECO:0007669"/>
    <property type="project" value="TreeGrafter"/>
</dbReference>
<dbReference type="GO" id="GO:0007283">
    <property type="term" value="P:spermatogenesis"/>
    <property type="evidence" value="ECO:0007669"/>
    <property type="project" value="InterPro"/>
</dbReference>
<gene>
    <name evidence="1" type="ORF">SKAU_G00032270</name>
</gene>
<keyword evidence="2" id="KW-1185">Reference proteome</keyword>
<accession>A0A9Q1GFB1</accession>
<comment type="caution">
    <text evidence="1">The sequence shown here is derived from an EMBL/GenBank/DDBJ whole genome shotgun (WGS) entry which is preliminary data.</text>
</comment>
<dbReference type="EMBL" id="JAINUF010000001">
    <property type="protein sequence ID" value="KAJ8382449.1"/>
    <property type="molecule type" value="Genomic_DNA"/>
</dbReference>
<evidence type="ECO:0000313" key="1">
    <source>
        <dbReference type="EMBL" id="KAJ8382449.1"/>
    </source>
</evidence>
<name>A0A9Q1GFB1_SYNKA</name>
<dbReference type="InterPro" id="IPR033587">
    <property type="entry name" value="M1AP"/>
</dbReference>
<dbReference type="GO" id="GO:0007127">
    <property type="term" value="P:meiosis I"/>
    <property type="evidence" value="ECO:0007669"/>
    <property type="project" value="InterPro"/>
</dbReference>
<evidence type="ECO:0000313" key="2">
    <source>
        <dbReference type="Proteomes" id="UP001152622"/>
    </source>
</evidence>
<dbReference type="PANTHER" id="PTHR28642:SF1">
    <property type="entry name" value="MEIOSIS 1 ARREST PROTEIN"/>
    <property type="match status" value="1"/>
</dbReference>